<sequence>MCHYTIGEAIYEDCVPNPSHVVRCVIFKRCPLHEDSNDVCSHPAVKKPEGVLEKHMKDGKCPICPKFSIVIRGRCVVVPDSPKSEDSFSPEKICL</sequence>
<evidence type="ECO:0000313" key="1">
    <source>
        <dbReference type="EMBL" id="PTB45169.1"/>
    </source>
</evidence>
<dbReference type="Proteomes" id="UP000240493">
    <property type="component" value="Unassembled WGS sequence"/>
</dbReference>
<evidence type="ECO:0000313" key="2">
    <source>
        <dbReference type="Proteomes" id="UP000240493"/>
    </source>
</evidence>
<dbReference type="AlphaFoldDB" id="A0A2T3ZK32"/>
<name>A0A2T3ZK32_TRIA4</name>
<accession>A0A2T3ZK32</accession>
<protein>
    <submittedName>
        <fullName evidence="1">Uncharacterized protein</fullName>
    </submittedName>
</protein>
<reference evidence="1 2" key="1">
    <citation type="submission" date="2016-07" db="EMBL/GenBank/DDBJ databases">
        <title>Multiple horizontal gene transfer events from other fungi enriched the ability of initially mycotrophic Trichoderma (Ascomycota) to feed on dead plant biomass.</title>
        <authorList>
            <consortium name="DOE Joint Genome Institute"/>
            <person name="Aerts A."/>
            <person name="Atanasova L."/>
            <person name="Chenthamara K."/>
            <person name="Zhang J."/>
            <person name="Grujic M."/>
            <person name="Henrissat B."/>
            <person name="Kuo A."/>
            <person name="Salamov A."/>
            <person name="Lipzen A."/>
            <person name="Labutti K."/>
            <person name="Barry K."/>
            <person name="Miao Y."/>
            <person name="Rahimi M.J."/>
            <person name="Shen Q."/>
            <person name="Grigoriev I.V."/>
            <person name="Kubicek C.P."/>
            <person name="Druzhinina I.S."/>
        </authorList>
    </citation>
    <scope>NUCLEOTIDE SEQUENCE [LARGE SCALE GENOMIC DNA]</scope>
    <source>
        <strain evidence="1 2">CBS 433.97</strain>
    </source>
</reference>
<gene>
    <name evidence="1" type="ORF">M441DRAFT_309192</name>
</gene>
<organism evidence="1 2">
    <name type="scientific">Trichoderma asperellum (strain ATCC 204424 / CBS 433.97 / NBRC 101777)</name>
    <dbReference type="NCBI Taxonomy" id="1042311"/>
    <lineage>
        <taxon>Eukaryota</taxon>
        <taxon>Fungi</taxon>
        <taxon>Dikarya</taxon>
        <taxon>Ascomycota</taxon>
        <taxon>Pezizomycotina</taxon>
        <taxon>Sordariomycetes</taxon>
        <taxon>Hypocreomycetidae</taxon>
        <taxon>Hypocreales</taxon>
        <taxon>Hypocreaceae</taxon>
        <taxon>Trichoderma</taxon>
    </lineage>
</organism>
<dbReference type="EMBL" id="KZ679257">
    <property type="protein sequence ID" value="PTB45169.1"/>
    <property type="molecule type" value="Genomic_DNA"/>
</dbReference>
<keyword evidence="2" id="KW-1185">Reference proteome</keyword>
<proteinExistence type="predicted"/>
<dbReference type="OrthoDB" id="4882972at2759"/>